<comment type="similarity">
    <text evidence="1">Belongs to the GST superfamily. Alpha family.</text>
</comment>
<dbReference type="EnsemblMetazoa" id="XM_038188184.1">
    <property type="protein sequence ID" value="XP_038044112.1"/>
    <property type="gene ID" value="LOC119718772"/>
</dbReference>
<dbReference type="InterPro" id="IPR003080">
    <property type="entry name" value="GST_alpha"/>
</dbReference>
<dbReference type="RefSeq" id="XP_038044112.1">
    <property type="nucleotide sequence ID" value="XM_038188184.1"/>
</dbReference>
<evidence type="ECO:0000256" key="1">
    <source>
        <dbReference type="ARBA" id="ARBA00011055"/>
    </source>
</evidence>
<protein>
    <recommendedName>
        <fullName evidence="7">Glutathione transferase</fullName>
    </recommendedName>
</protein>
<feature type="domain" description="GST C-terminal" evidence="4">
    <location>
        <begin position="103"/>
        <end position="228"/>
    </location>
</feature>
<dbReference type="SFLD" id="SFLDG01205">
    <property type="entry name" value="AMPS.1"/>
    <property type="match status" value="1"/>
</dbReference>
<feature type="domain" description="GST N-terminal" evidence="3">
    <location>
        <begin position="21"/>
        <end position="101"/>
    </location>
</feature>
<dbReference type="Pfam" id="PF02798">
    <property type="entry name" value="GST_N"/>
    <property type="match status" value="1"/>
</dbReference>
<dbReference type="InterPro" id="IPR010987">
    <property type="entry name" value="Glutathione-S-Trfase_C-like"/>
</dbReference>
<dbReference type="InterPro" id="IPR036282">
    <property type="entry name" value="Glutathione-S-Trfase_C_sf"/>
</dbReference>
<evidence type="ECO:0000313" key="5">
    <source>
        <dbReference type="EnsemblMetazoa" id="XP_038044112.1"/>
    </source>
</evidence>
<evidence type="ECO:0000256" key="2">
    <source>
        <dbReference type="ARBA" id="ARBA00022679"/>
    </source>
</evidence>
<evidence type="ECO:0000259" key="3">
    <source>
        <dbReference type="PROSITE" id="PS50404"/>
    </source>
</evidence>
<dbReference type="SFLD" id="SFLDS00019">
    <property type="entry name" value="Glutathione_Transferase_(cytos"/>
    <property type="match status" value="1"/>
</dbReference>
<dbReference type="PROSITE" id="PS50405">
    <property type="entry name" value="GST_CTER"/>
    <property type="match status" value="1"/>
</dbReference>
<keyword evidence="6" id="KW-1185">Reference proteome</keyword>
<sequence length="242" mass="27319">MACMVSEVNFLVDLLQNTMASKTKLVYFKGRGKGELIRLTLAAAGVEFDDVFLTEPEQLEKLREDGDLLFMQVPLLEIDGLKLVQSGAIIRYLAHKHNMMGKTPEEQAMVDMLFEGSRDFINLGFGSVVFKATEEEKQQTLDLIKSKAKGRYLPIFEKVYKKSTSGFLVGDSLTLADIAWLEVLLWLHEIEPQFAISFPGVAAFTNKISSLPNVSAFLYGPQRQPQPDEIYVTTVRKVLNWY</sequence>
<dbReference type="InterPro" id="IPR040079">
    <property type="entry name" value="Glutathione_S-Trfase"/>
</dbReference>
<dbReference type="Gene3D" id="3.40.30.10">
    <property type="entry name" value="Glutaredoxin"/>
    <property type="match status" value="1"/>
</dbReference>
<dbReference type="PRINTS" id="PR01266">
    <property type="entry name" value="GSTRNSFRASEA"/>
</dbReference>
<reference evidence="5" key="1">
    <citation type="submission" date="2022-11" db="UniProtKB">
        <authorList>
            <consortium name="EnsemblMetazoa"/>
        </authorList>
    </citation>
    <scope>IDENTIFICATION</scope>
</reference>
<dbReference type="GeneID" id="119718772"/>
<organism evidence="5 6">
    <name type="scientific">Patiria miniata</name>
    <name type="common">Bat star</name>
    <name type="synonym">Asterina miniata</name>
    <dbReference type="NCBI Taxonomy" id="46514"/>
    <lineage>
        <taxon>Eukaryota</taxon>
        <taxon>Metazoa</taxon>
        <taxon>Echinodermata</taxon>
        <taxon>Eleutherozoa</taxon>
        <taxon>Asterozoa</taxon>
        <taxon>Asteroidea</taxon>
        <taxon>Valvatacea</taxon>
        <taxon>Valvatida</taxon>
        <taxon>Asterinidae</taxon>
        <taxon>Patiria</taxon>
    </lineage>
</organism>
<proteinExistence type="inferred from homology"/>
<dbReference type="OrthoDB" id="414243at2759"/>
<dbReference type="InterPro" id="IPR004045">
    <property type="entry name" value="Glutathione_S-Trfase_N"/>
</dbReference>
<dbReference type="InterPro" id="IPR036249">
    <property type="entry name" value="Thioredoxin-like_sf"/>
</dbReference>
<dbReference type="AlphaFoldDB" id="A0A913YXL6"/>
<evidence type="ECO:0000313" key="6">
    <source>
        <dbReference type="Proteomes" id="UP000887568"/>
    </source>
</evidence>
<dbReference type="SUPFAM" id="SSF52833">
    <property type="entry name" value="Thioredoxin-like"/>
    <property type="match status" value="1"/>
</dbReference>
<dbReference type="InterPro" id="IPR004046">
    <property type="entry name" value="GST_C"/>
</dbReference>
<evidence type="ECO:0008006" key="7">
    <source>
        <dbReference type="Google" id="ProtNLM"/>
    </source>
</evidence>
<keyword evidence="2" id="KW-0808">Transferase</keyword>
<dbReference type="SUPFAM" id="SSF47616">
    <property type="entry name" value="GST C-terminal domain-like"/>
    <property type="match status" value="1"/>
</dbReference>
<dbReference type="Gene3D" id="1.20.1050.10">
    <property type="match status" value="1"/>
</dbReference>
<dbReference type="GO" id="GO:0004364">
    <property type="term" value="F:glutathione transferase activity"/>
    <property type="evidence" value="ECO:0007669"/>
    <property type="project" value="InterPro"/>
</dbReference>
<dbReference type="PANTHER" id="PTHR11571">
    <property type="entry name" value="GLUTATHIONE S-TRANSFERASE"/>
    <property type="match status" value="1"/>
</dbReference>
<dbReference type="GO" id="GO:0006749">
    <property type="term" value="P:glutathione metabolic process"/>
    <property type="evidence" value="ECO:0007669"/>
    <property type="project" value="TreeGrafter"/>
</dbReference>
<dbReference type="PANTHER" id="PTHR11571:SF230">
    <property type="entry name" value="GLUTATHIONE TRANSFERASE"/>
    <property type="match status" value="1"/>
</dbReference>
<evidence type="ECO:0000259" key="4">
    <source>
        <dbReference type="PROSITE" id="PS50405"/>
    </source>
</evidence>
<dbReference type="InterPro" id="IPR050213">
    <property type="entry name" value="GST_superfamily"/>
</dbReference>
<accession>A0A913YXL6</accession>
<dbReference type="SFLD" id="SFLDG00363">
    <property type="entry name" value="AMPS_(cytGST):_Alpha-__Mu-__Pi"/>
    <property type="match status" value="1"/>
</dbReference>
<dbReference type="OMA" id="DMIMILP"/>
<name>A0A913YXL6_PATMI</name>
<dbReference type="Proteomes" id="UP000887568">
    <property type="component" value="Unplaced"/>
</dbReference>
<dbReference type="Pfam" id="PF14497">
    <property type="entry name" value="GST_C_3"/>
    <property type="match status" value="1"/>
</dbReference>
<dbReference type="FunFam" id="1.20.1050.10:FF:000005">
    <property type="entry name" value="Glutathione S-transferase A1"/>
    <property type="match status" value="1"/>
</dbReference>
<dbReference type="PROSITE" id="PS50404">
    <property type="entry name" value="GST_NTER"/>
    <property type="match status" value="1"/>
</dbReference>